<dbReference type="PANTHER" id="PTHR43244">
    <property type="match status" value="1"/>
</dbReference>
<dbReference type="AlphaFoldDB" id="A0A1W9ZCA1"/>
<keyword evidence="1" id="KW-0560">Oxidoreductase</keyword>
<sequence>MSNQKPRLKVGWYVETLAPLKAVTVQMQLGRVLGADSFWFGDHVAHAIPDSLWDPRTVPMARFVPSLHAWFDPTVLIARHGRSWRKPMGVSVTDPFRRSAADLARAWLSLHHTSGGRVILGIGAGERMNLDPLGQSFTRPVARLEDTVSAIRAAWSSGGGQVTHSGPFHQWDNAAFLGPYRGSTPPIWVAAEGPRACEVAGRWGDGWISYTGQFKLWRAAADRTMAAADAAGRNPNAIDRSLFVMTVLGKTTEELDRACSSAFVQMVPLAMPAAAWSAVGLPHPLGDSQSGTGDLDPAVFEGSQWAELRRQITPKIIQTLVPCGSAESVAEQLAEFVDNGVSHMVVTNLALMGGEGSGGTGAIARSLAEQYKLTRLLKRMVPKTS</sequence>
<dbReference type="SUPFAM" id="SSF51679">
    <property type="entry name" value="Bacterial luciferase-like"/>
    <property type="match status" value="1"/>
</dbReference>
<keyword evidence="4" id="KW-1185">Reference proteome</keyword>
<dbReference type="CDD" id="cd01097">
    <property type="entry name" value="Tetrahydromethanopterin_reductase"/>
    <property type="match status" value="1"/>
</dbReference>
<dbReference type="Gene3D" id="3.20.20.30">
    <property type="entry name" value="Luciferase-like domain"/>
    <property type="match status" value="1"/>
</dbReference>
<accession>A0A1W9ZCA1</accession>
<dbReference type="GO" id="GO:0016705">
    <property type="term" value="F:oxidoreductase activity, acting on paired donors, with incorporation or reduction of molecular oxygen"/>
    <property type="evidence" value="ECO:0007669"/>
    <property type="project" value="InterPro"/>
</dbReference>
<comment type="caution">
    <text evidence="3">The sequence shown here is derived from an EMBL/GenBank/DDBJ whole genome shotgun (WGS) entry which is preliminary data.</text>
</comment>
<dbReference type="RefSeq" id="WP_083065680.1">
    <property type="nucleotide sequence ID" value="NZ_MVHG01000048.1"/>
</dbReference>
<name>A0A1W9ZCA1_MYCAI</name>
<dbReference type="InterPro" id="IPR050564">
    <property type="entry name" value="F420-G6PD/mer"/>
</dbReference>
<dbReference type="Pfam" id="PF00296">
    <property type="entry name" value="Bac_luciferase"/>
    <property type="match status" value="1"/>
</dbReference>
<protein>
    <recommendedName>
        <fullName evidence="2">Luciferase-like domain-containing protein</fullName>
    </recommendedName>
</protein>
<feature type="domain" description="Luciferase-like" evidence="2">
    <location>
        <begin position="32"/>
        <end position="343"/>
    </location>
</feature>
<evidence type="ECO:0000256" key="1">
    <source>
        <dbReference type="ARBA" id="ARBA00023002"/>
    </source>
</evidence>
<dbReference type="Proteomes" id="UP000192707">
    <property type="component" value="Unassembled WGS sequence"/>
</dbReference>
<dbReference type="PANTHER" id="PTHR43244:SF1">
    <property type="entry name" value="5,10-METHYLENETETRAHYDROMETHANOPTERIN REDUCTASE"/>
    <property type="match status" value="1"/>
</dbReference>
<gene>
    <name evidence="3" type="ORF">BST14_17690</name>
</gene>
<dbReference type="EMBL" id="MVHG01000048">
    <property type="protein sequence ID" value="ORA11947.1"/>
    <property type="molecule type" value="Genomic_DNA"/>
</dbReference>
<evidence type="ECO:0000259" key="2">
    <source>
        <dbReference type="Pfam" id="PF00296"/>
    </source>
</evidence>
<evidence type="ECO:0000313" key="3">
    <source>
        <dbReference type="EMBL" id="ORA11947.1"/>
    </source>
</evidence>
<organism evidence="3 4">
    <name type="scientific">Mycobacterium arosiense ATCC BAA-1401 = DSM 45069</name>
    <dbReference type="NCBI Taxonomy" id="1265311"/>
    <lineage>
        <taxon>Bacteria</taxon>
        <taxon>Bacillati</taxon>
        <taxon>Actinomycetota</taxon>
        <taxon>Actinomycetes</taxon>
        <taxon>Mycobacteriales</taxon>
        <taxon>Mycobacteriaceae</taxon>
        <taxon>Mycobacterium</taxon>
        <taxon>Mycobacterium avium complex (MAC)</taxon>
    </lineage>
</organism>
<evidence type="ECO:0000313" key="4">
    <source>
        <dbReference type="Proteomes" id="UP000192707"/>
    </source>
</evidence>
<proteinExistence type="predicted"/>
<reference evidence="3 4" key="1">
    <citation type="submission" date="2016-12" db="EMBL/GenBank/DDBJ databases">
        <title>The new phylogeny of genus Mycobacterium.</title>
        <authorList>
            <person name="Tortoli E."/>
            <person name="Trovato A."/>
            <person name="Cirillo D.M."/>
        </authorList>
    </citation>
    <scope>NUCLEOTIDE SEQUENCE [LARGE SCALE GENOMIC DNA]</scope>
    <source>
        <strain evidence="3 4">DSM 45069</strain>
    </source>
</reference>
<dbReference type="InterPro" id="IPR011251">
    <property type="entry name" value="Luciferase-like_dom"/>
</dbReference>
<dbReference type="InterPro" id="IPR036661">
    <property type="entry name" value="Luciferase-like_sf"/>
</dbReference>
<dbReference type="OrthoDB" id="9775082at2"/>